<protein>
    <submittedName>
        <fullName evidence="2">Uncharacterized protein</fullName>
    </submittedName>
</protein>
<dbReference type="EMBL" id="CP019344">
    <property type="protein sequence ID" value="ARN77076.1"/>
    <property type="molecule type" value="Genomic_DNA"/>
</dbReference>
<evidence type="ECO:0000256" key="1">
    <source>
        <dbReference type="SAM" id="Coils"/>
    </source>
</evidence>
<reference evidence="2 3" key="1">
    <citation type="submission" date="2016-11" db="EMBL/GenBank/DDBJ databases">
        <title>Trade-off between light-utilization and light-protection in marine flavobacteria.</title>
        <authorList>
            <person name="Kumagai Y."/>
        </authorList>
    </citation>
    <scope>NUCLEOTIDE SEQUENCE [LARGE SCALE GENOMIC DNA]</scope>
    <source>
        <strain evidence="2 3">JCM 13191</strain>
    </source>
</reference>
<proteinExistence type="predicted"/>
<evidence type="ECO:0000313" key="2">
    <source>
        <dbReference type="EMBL" id="ARN77076.1"/>
    </source>
</evidence>
<keyword evidence="1" id="KW-0175">Coiled coil</keyword>
<evidence type="ECO:0000313" key="3">
    <source>
        <dbReference type="Proteomes" id="UP000193431"/>
    </source>
</evidence>
<organism evidence="2 3">
    <name type="scientific">Nonlabens spongiae</name>
    <dbReference type="NCBI Taxonomy" id="331648"/>
    <lineage>
        <taxon>Bacteria</taxon>
        <taxon>Pseudomonadati</taxon>
        <taxon>Bacteroidota</taxon>
        <taxon>Flavobacteriia</taxon>
        <taxon>Flavobacteriales</taxon>
        <taxon>Flavobacteriaceae</taxon>
        <taxon>Nonlabens</taxon>
    </lineage>
</organism>
<dbReference type="AlphaFoldDB" id="A0A1W6MHT4"/>
<dbReference type="STRING" id="331648.BST97_03155"/>
<keyword evidence="3" id="KW-1185">Reference proteome</keyword>
<sequence>MWAVDELIRNSTIGRKNNLVKQTIFDYEGKQQIAIAESKLEDLKASYRDKADFNNQIEQLRNQLDERDETIQIQQIEIERYQNELTTIKNSIDQNSSELEVSSLEKKFNEFKINVLFDYFKEVGVAIRNHQNFPHGINDIIKEKFIMQDIIEEVEDENDFYYRFTNKGNYFWKKFVTNLRIEKRNSTEDEISPDDLPF</sequence>
<feature type="coiled-coil region" evidence="1">
    <location>
        <begin position="43"/>
        <end position="98"/>
    </location>
</feature>
<gene>
    <name evidence="2" type="ORF">BST97_03155</name>
</gene>
<accession>A0A1W6MHT4</accession>
<dbReference type="Proteomes" id="UP000193431">
    <property type="component" value="Chromosome"/>
</dbReference>
<name>A0A1W6MHT4_9FLAO</name>